<dbReference type="Proteomes" id="UP001519460">
    <property type="component" value="Unassembled WGS sequence"/>
</dbReference>
<reference evidence="1 2" key="1">
    <citation type="journal article" date="2023" name="Sci. Data">
        <title>Genome assembly of the Korean intertidal mud-creeper Batillaria attramentaria.</title>
        <authorList>
            <person name="Patra A.K."/>
            <person name="Ho P.T."/>
            <person name="Jun S."/>
            <person name="Lee S.J."/>
            <person name="Kim Y."/>
            <person name="Won Y.J."/>
        </authorList>
    </citation>
    <scope>NUCLEOTIDE SEQUENCE [LARGE SCALE GENOMIC DNA]</scope>
    <source>
        <strain evidence="1">Wonlab-2016</strain>
    </source>
</reference>
<accession>A0ABD0KB76</accession>
<evidence type="ECO:0008006" key="3">
    <source>
        <dbReference type="Google" id="ProtNLM"/>
    </source>
</evidence>
<comment type="caution">
    <text evidence="1">The sequence shown here is derived from an EMBL/GenBank/DDBJ whole genome shotgun (WGS) entry which is preliminary data.</text>
</comment>
<name>A0ABD0KB76_9CAEN</name>
<sequence length="99" mass="11481">MNVAWVVGVAGTIAAFVFSLALTGRLRCLRNCWQNSVQELTWHTDHMTCPSWLGLYYQLLDVAEATMVQDLHVGYLVYVCRRWSLMLSLKRFFGHPRFL</sequence>
<protein>
    <recommendedName>
        <fullName evidence="3">Secreted protein</fullName>
    </recommendedName>
</protein>
<gene>
    <name evidence="1" type="ORF">BaRGS_00024459</name>
</gene>
<keyword evidence="2" id="KW-1185">Reference proteome</keyword>
<proteinExistence type="predicted"/>
<evidence type="ECO:0000313" key="1">
    <source>
        <dbReference type="EMBL" id="KAK7484334.1"/>
    </source>
</evidence>
<dbReference type="AlphaFoldDB" id="A0ABD0KB76"/>
<dbReference type="EMBL" id="JACVVK020000212">
    <property type="protein sequence ID" value="KAK7484334.1"/>
    <property type="molecule type" value="Genomic_DNA"/>
</dbReference>
<organism evidence="1 2">
    <name type="scientific">Batillaria attramentaria</name>
    <dbReference type="NCBI Taxonomy" id="370345"/>
    <lineage>
        <taxon>Eukaryota</taxon>
        <taxon>Metazoa</taxon>
        <taxon>Spiralia</taxon>
        <taxon>Lophotrochozoa</taxon>
        <taxon>Mollusca</taxon>
        <taxon>Gastropoda</taxon>
        <taxon>Caenogastropoda</taxon>
        <taxon>Sorbeoconcha</taxon>
        <taxon>Cerithioidea</taxon>
        <taxon>Batillariidae</taxon>
        <taxon>Batillaria</taxon>
    </lineage>
</organism>
<evidence type="ECO:0000313" key="2">
    <source>
        <dbReference type="Proteomes" id="UP001519460"/>
    </source>
</evidence>